<evidence type="ECO:0000256" key="5">
    <source>
        <dbReference type="ARBA" id="ARBA00022741"/>
    </source>
</evidence>
<accession>X1MF55</accession>
<evidence type="ECO:0000256" key="3">
    <source>
        <dbReference type="ARBA" id="ARBA00022490"/>
    </source>
</evidence>
<dbReference type="EMBL" id="BARV01006763">
    <property type="protein sequence ID" value="GAI16726.1"/>
    <property type="molecule type" value="Genomic_DNA"/>
</dbReference>
<dbReference type="GO" id="GO:0005524">
    <property type="term" value="F:ATP binding"/>
    <property type="evidence" value="ECO:0007669"/>
    <property type="project" value="UniProtKB-KW"/>
</dbReference>
<keyword evidence="4" id="KW-0808">Transferase</keyword>
<evidence type="ECO:0000256" key="1">
    <source>
        <dbReference type="ARBA" id="ARBA00001958"/>
    </source>
</evidence>
<keyword evidence="3" id="KW-0963">Cytoplasm</keyword>
<dbReference type="GO" id="GO:0004594">
    <property type="term" value="F:pantothenate kinase activity"/>
    <property type="evidence" value="ECO:0007669"/>
    <property type="project" value="InterPro"/>
</dbReference>
<evidence type="ECO:0000256" key="9">
    <source>
        <dbReference type="ARBA" id="ARBA00022993"/>
    </source>
</evidence>
<keyword evidence="8" id="KW-0630">Potassium</keyword>
<evidence type="ECO:0000313" key="10">
    <source>
        <dbReference type="EMBL" id="GAI16726.1"/>
    </source>
</evidence>
<keyword evidence="5" id="KW-0547">Nucleotide-binding</keyword>
<keyword evidence="7" id="KW-0067">ATP-binding</keyword>
<dbReference type="SUPFAM" id="SSF53067">
    <property type="entry name" value="Actin-like ATPase domain"/>
    <property type="match status" value="1"/>
</dbReference>
<evidence type="ECO:0000256" key="4">
    <source>
        <dbReference type="ARBA" id="ARBA00022679"/>
    </source>
</evidence>
<dbReference type="InterPro" id="IPR004619">
    <property type="entry name" value="Type_III_PanK"/>
</dbReference>
<evidence type="ECO:0000256" key="8">
    <source>
        <dbReference type="ARBA" id="ARBA00022958"/>
    </source>
</evidence>
<evidence type="ECO:0008006" key="11">
    <source>
        <dbReference type="Google" id="ProtNLM"/>
    </source>
</evidence>
<evidence type="ECO:0000256" key="7">
    <source>
        <dbReference type="ARBA" id="ARBA00022840"/>
    </source>
</evidence>
<feature type="non-terminal residue" evidence="10">
    <location>
        <position position="68"/>
    </location>
</feature>
<dbReference type="GO" id="GO:0015937">
    <property type="term" value="P:coenzyme A biosynthetic process"/>
    <property type="evidence" value="ECO:0007669"/>
    <property type="project" value="UniProtKB-KW"/>
</dbReference>
<comment type="caution">
    <text evidence="10">The sequence shown here is derived from an EMBL/GenBank/DDBJ whole genome shotgun (WGS) entry which is preliminary data.</text>
</comment>
<dbReference type="AlphaFoldDB" id="X1MF55"/>
<gene>
    <name evidence="10" type="ORF">S06H3_13860</name>
</gene>
<dbReference type="Pfam" id="PF03309">
    <property type="entry name" value="Pan_kinase"/>
    <property type="match status" value="1"/>
</dbReference>
<dbReference type="Gene3D" id="3.30.420.40">
    <property type="match status" value="1"/>
</dbReference>
<reference evidence="10" key="1">
    <citation type="journal article" date="2014" name="Front. Microbiol.">
        <title>High frequency of phylogenetically diverse reductive dehalogenase-homologous genes in deep subseafloor sedimentary metagenomes.</title>
        <authorList>
            <person name="Kawai M."/>
            <person name="Futagami T."/>
            <person name="Toyoda A."/>
            <person name="Takaki Y."/>
            <person name="Nishi S."/>
            <person name="Hori S."/>
            <person name="Arai W."/>
            <person name="Tsubouchi T."/>
            <person name="Morono Y."/>
            <person name="Uchiyama I."/>
            <person name="Ito T."/>
            <person name="Fujiyama A."/>
            <person name="Inagaki F."/>
            <person name="Takami H."/>
        </authorList>
    </citation>
    <scope>NUCLEOTIDE SEQUENCE</scope>
    <source>
        <strain evidence="10">Expedition CK06-06</strain>
    </source>
</reference>
<sequence length="68" mass="7692">MLLAIDIGNTNTVIGLYDGDRLIHHWRLRTEKDATEDEFHLLINNLFSSEGTKLGSITGTIISQVFYI</sequence>
<comment type="cofactor">
    <cofactor evidence="1">
        <name>K(+)</name>
        <dbReference type="ChEBI" id="CHEBI:29103"/>
    </cofactor>
</comment>
<name>X1MF55_9ZZZZ</name>
<evidence type="ECO:0000256" key="2">
    <source>
        <dbReference type="ARBA" id="ARBA00004496"/>
    </source>
</evidence>
<dbReference type="GO" id="GO:0005737">
    <property type="term" value="C:cytoplasm"/>
    <property type="evidence" value="ECO:0007669"/>
    <property type="project" value="UniProtKB-SubCell"/>
</dbReference>
<dbReference type="InterPro" id="IPR043129">
    <property type="entry name" value="ATPase_NBD"/>
</dbReference>
<protein>
    <recommendedName>
        <fullName evidence="11">Pantothenate kinase</fullName>
    </recommendedName>
</protein>
<proteinExistence type="predicted"/>
<organism evidence="10">
    <name type="scientific">marine sediment metagenome</name>
    <dbReference type="NCBI Taxonomy" id="412755"/>
    <lineage>
        <taxon>unclassified sequences</taxon>
        <taxon>metagenomes</taxon>
        <taxon>ecological metagenomes</taxon>
    </lineage>
</organism>
<comment type="subcellular location">
    <subcellularLocation>
        <location evidence="2">Cytoplasm</location>
    </subcellularLocation>
</comment>
<keyword evidence="6" id="KW-0418">Kinase</keyword>
<evidence type="ECO:0000256" key="6">
    <source>
        <dbReference type="ARBA" id="ARBA00022777"/>
    </source>
</evidence>
<keyword evidence="9" id="KW-0173">Coenzyme A biosynthesis</keyword>